<proteinExistence type="inferred from homology"/>
<comment type="catalytic activity">
    <reaction evidence="7">
        <text>L-threonyl-[protein] + ATP = O-phospho-L-threonyl-[protein] + ADP + H(+)</text>
        <dbReference type="Rhea" id="RHEA:46608"/>
        <dbReference type="Rhea" id="RHEA-COMP:11060"/>
        <dbReference type="Rhea" id="RHEA-COMP:11605"/>
        <dbReference type="ChEBI" id="CHEBI:15378"/>
        <dbReference type="ChEBI" id="CHEBI:30013"/>
        <dbReference type="ChEBI" id="CHEBI:30616"/>
        <dbReference type="ChEBI" id="CHEBI:61977"/>
        <dbReference type="ChEBI" id="CHEBI:456216"/>
        <dbReference type="EC" id="2.7.11.1"/>
    </reaction>
</comment>
<dbReference type="InParanoid" id="A0A804HZR3"/>
<evidence type="ECO:0000256" key="9">
    <source>
        <dbReference type="PROSITE-ProRule" id="PRU10141"/>
    </source>
</evidence>
<dbReference type="OMA" id="HMYTDRP"/>
<dbReference type="GO" id="GO:0005886">
    <property type="term" value="C:plasma membrane"/>
    <property type="evidence" value="ECO:0000318"/>
    <property type="project" value="GO_Central"/>
</dbReference>
<organism evidence="14 15">
    <name type="scientific">Musa acuminata subsp. malaccensis</name>
    <name type="common">Wild banana</name>
    <name type="synonym">Musa malaccensis</name>
    <dbReference type="NCBI Taxonomy" id="214687"/>
    <lineage>
        <taxon>Eukaryota</taxon>
        <taxon>Viridiplantae</taxon>
        <taxon>Streptophyta</taxon>
        <taxon>Embryophyta</taxon>
        <taxon>Tracheophyta</taxon>
        <taxon>Spermatophyta</taxon>
        <taxon>Magnoliopsida</taxon>
        <taxon>Liliopsida</taxon>
        <taxon>Zingiberales</taxon>
        <taxon>Musaceae</taxon>
        <taxon>Musa</taxon>
    </lineage>
</organism>
<dbReference type="PROSITE" id="PS00108">
    <property type="entry name" value="PROTEIN_KINASE_ST"/>
    <property type="match status" value="1"/>
</dbReference>
<keyword evidence="3" id="KW-0808">Transferase</keyword>
<evidence type="ECO:0000256" key="6">
    <source>
        <dbReference type="ARBA" id="ARBA00022840"/>
    </source>
</evidence>
<comment type="similarity">
    <text evidence="10">Belongs to the protein kinase superfamily.</text>
</comment>
<dbReference type="SUPFAM" id="SSF56112">
    <property type="entry name" value="Protein kinase-like (PK-like)"/>
    <property type="match status" value="1"/>
</dbReference>
<evidence type="ECO:0000256" key="11">
    <source>
        <dbReference type="SAM" id="MobiDB-lite"/>
    </source>
</evidence>
<accession>A0A804HZR3</accession>
<dbReference type="Gramene" id="Ma02_t06050.1">
    <property type="protein sequence ID" value="Ma02_p06050.1"/>
    <property type="gene ID" value="Ma02_g06050"/>
</dbReference>
<dbReference type="GO" id="GO:0005524">
    <property type="term" value="F:ATP binding"/>
    <property type="evidence" value="ECO:0007669"/>
    <property type="project" value="UniProtKB-UniRule"/>
</dbReference>
<dbReference type="InterPro" id="IPR000719">
    <property type="entry name" value="Prot_kinase_dom"/>
</dbReference>
<keyword evidence="6 9" id="KW-0067">ATP-binding</keyword>
<dbReference type="Pfam" id="PF00069">
    <property type="entry name" value="Pkinase"/>
    <property type="match status" value="1"/>
</dbReference>
<sequence>MNLRSESQPGGRKSRSSFVATPDRWENSRSSAASFASSAAMGGRKSPVRKRNAFKAFLRAFVSFFSSSSFKPEITSPRPRTTRTLESPYATPSRLSHSSLRESRKGTIHGRDSPWQRETGSTQFTMEEILKATKNFSPSLKIGQGGFGTVYKATLDDGTPIAVKRAKKSTYENHLSVEFQSEINILGQIEHLNLVRFFGYLEDNDERVVVTEYVPNGTLREHLDGFRGNFLELSARLDIAVDVAHAVTYLHMYADHPIIHRDIKSSNILLTENLRAKVADFGFARFGINEAGVTHISTQVKGTAGYLDPEYLRTYQLTDKSDVYSFGVLLVELISSRRPIERKRELKERITIKWALKNFQQGKTIQVLDHNIPHTPANNLALEKILELAFQCLAPSRQSRPSMRSCAEILWNIRKDYRELLSSDLLSQTSHQRNLSISGDET</sequence>
<dbReference type="InterPro" id="IPR011009">
    <property type="entry name" value="Kinase-like_dom_sf"/>
</dbReference>
<dbReference type="InterPro" id="IPR017441">
    <property type="entry name" value="Protein_kinase_ATP_BS"/>
</dbReference>
<dbReference type="PANTHER" id="PTHR46008:SF48">
    <property type="entry name" value="PROTEIN KINASE DOMAIN-CONTAINING PROTEIN"/>
    <property type="match status" value="1"/>
</dbReference>
<reference evidence="13" key="1">
    <citation type="submission" date="2021-03" db="EMBL/GenBank/DDBJ databases">
        <authorList>
            <consortium name="Genoscope - CEA"/>
            <person name="William W."/>
        </authorList>
    </citation>
    <scope>NUCLEOTIDE SEQUENCE</scope>
    <source>
        <strain evidence="13">Doubled-haploid Pahang</strain>
    </source>
</reference>
<dbReference type="GO" id="GO:0004674">
    <property type="term" value="F:protein serine/threonine kinase activity"/>
    <property type="evidence" value="ECO:0007669"/>
    <property type="project" value="UniProtKB-KW"/>
</dbReference>
<keyword evidence="4 9" id="KW-0547">Nucleotide-binding</keyword>
<keyword evidence="2 10" id="KW-0723">Serine/threonine-protein kinase</keyword>
<dbReference type="GO" id="GO:0007165">
    <property type="term" value="P:signal transduction"/>
    <property type="evidence" value="ECO:0000318"/>
    <property type="project" value="GO_Central"/>
</dbReference>
<dbReference type="CDD" id="cd14066">
    <property type="entry name" value="STKc_IRAK"/>
    <property type="match status" value="1"/>
</dbReference>
<protein>
    <recommendedName>
        <fullName evidence="1">non-specific serine/threonine protein kinase</fullName>
        <ecNumber evidence="1">2.7.11.1</ecNumber>
    </recommendedName>
</protein>
<evidence type="ECO:0000256" key="7">
    <source>
        <dbReference type="ARBA" id="ARBA00047899"/>
    </source>
</evidence>
<evidence type="ECO:0000256" key="1">
    <source>
        <dbReference type="ARBA" id="ARBA00012513"/>
    </source>
</evidence>
<dbReference type="PANTHER" id="PTHR46008">
    <property type="entry name" value="LEAF RUST 10 DISEASE-RESISTANCE LOCUS RECEPTOR-LIKE PROTEIN KINASE-LIKE 1.4"/>
    <property type="match status" value="1"/>
</dbReference>
<dbReference type="Gene3D" id="3.30.200.20">
    <property type="entry name" value="Phosphorylase Kinase, domain 1"/>
    <property type="match status" value="1"/>
</dbReference>
<gene>
    <name evidence="13" type="ORF">GSMUA_61240.1</name>
</gene>
<feature type="region of interest" description="Disordered" evidence="11">
    <location>
        <begin position="1"/>
        <end position="47"/>
    </location>
</feature>
<dbReference type="PROSITE" id="PS50011">
    <property type="entry name" value="PROTEIN_KINASE_DOM"/>
    <property type="match status" value="1"/>
</dbReference>
<dbReference type="InterPro" id="IPR008271">
    <property type="entry name" value="Ser/Thr_kinase_AS"/>
</dbReference>
<dbReference type="Proteomes" id="UP000012960">
    <property type="component" value="Unplaced"/>
</dbReference>
<dbReference type="EnsemblPlants" id="Ma02_t06050.1">
    <property type="protein sequence ID" value="Ma02_p06050.1"/>
    <property type="gene ID" value="Ma02_g06050"/>
</dbReference>
<evidence type="ECO:0000256" key="5">
    <source>
        <dbReference type="ARBA" id="ARBA00022777"/>
    </source>
</evidence>
<feature type="region of interest" description="Disordered" evidence="11">
    <location>
        <begin position="70"/>
        <end position="118"/>
    </location>
</feature>
<feature type="compositionally biased region" description="Basic and acidic residues" evidence="11">
    <location>
        <begin position="99"/>
        <end position="115"/>
    </location>
</feature>
<reference evidence="14" key="2">
    <citation type="submission" date="2021-05" db="UniProtKB">
        <authorList>
            <consortium name="EnsemblPlants"/>
        </authorList>
    </citation>
    <scope>IDENTIFICATION</scope>
    <source>
        <strain evidence="14">subsp. malaccensis</strain>
    </source>
</reference>
<dbReference type="PROSITE" id="PS00107">
    <property type="entry name" value="PROTEIN_KINASE_ATP"/>
    <property type="match status" value="1"/>
</dbReference>
<dbReference type="GO" id="GO:0004672">
    <property type="term" value="F:protein kinase activity"/>
    <property type="evidence" value="ECO:0000318"/>
    <property type="project" value="GO_Central"/>
</dbReference>
<dbReference type="AlphaFoldDB" id="A0A804HZR3"/>
<evidence type="ECO:0000256" key="10">
    <source>
        <dbReference type="RuleBase" id="RU000304"/>
    </source>
</evidence>
<dbReference type="FunFam" id="3.30.200.20:FF:001335">
    <property type="entry name" value="Calmodulin-binding receptor-like cytoplasmic kinase 2"/>
    <property type="match status" value="1"/>
</dbReference>
<dbReference type="EMBL" id="HG996467">
    <property type="protein sequence ID" value="CAG1861230.1"/>
    <property type="molecule type" value="Genomic_DNA"/>
</dbReference>
<dbReference type="Gene3D" id="1.10.510.10">
    <property type="entry name" value="Transferase(Phosphotransferase) domain 1"/>
    <property type="match status" value="1"/>
</dbReference>
<feature type="binding site" evidence="9">
    <location>
        <position position="168"/>
    </location>
    <ligand>
        <name>ATP</name>
        <dbReference type="ChEBI" id="CHEBI:30616"/>
    </ligand>
</feature>
<keyword evidence="15" id="KW-1185">Reference proteome</keyword>
<feature type="compositionally biased region" description="Low complexity" evidence="11">
    <location>
        <begin position="30"/>
        <end position="40"/>
    </location>
</feature>
<name>A0A804HZR3_MUSAM</name>
<evidence type="ECO:0000256" key="8">
    <source>
        <dbReference type="ARBA" id="ARBA00048679"/>
    </source>
</evidence>
<dbReference type="SMART" id="SM00220">
    <property type="entry name" value="S_TKc"/>
    <property type="match status" value="1"/>
</dbReference>
<evidence type="ECO:0000259" key="12">
    <source>
        <dbReference type="PROSITE" id="PS50011"/>
    </source>
</evidence>
<comment type="catalytic activity">
    <reaction evidence="8">
        <text>L-seryl-[protein] + ATP = O-phospho-L-seryl-[protein] + ADP + H(+)</text>
        <dbReference type="Rhea" id="RHEA:17989"/>
        <dbReference type="Rhea" id="RHEA-COMP:9863"/>
        <dbReference type="Rhea" id="RHEA-COMP:11604"/>
        <dbReference type="ChEBI" id="CHEBI:15378"/>
        <dbReference type="ChEBI" id="CHEBI:29999"/>
        <dbReference type="ChEBI" id="CHEBI:30616"/>
        <dbReference type="ChEBI" id="CHEBI:83421"/>
        <dbReference type="ChEBI" id="CHEBI:456216"/>
        <dbReference type="EC" id="2.7.11.1"/>
    </reaction>
</comment>
<evidence type="ECO:0000256" key="2">
    <source>
        <dbReference type="ARBA" id="ARBA00022527"/>
    </source>
</evidence>
<evidence type="ECO:0000313" key="14">
    <source>
        <dbReference type="EnsemblPlants" id="Ma02_p06050.1"/>
    </source>
</evidence>
<dbReference type="FunCoup" id="A0A804HZR3">
    <property type="interactions" value="143"/>
</dbReference>
<dbReference type="FunFam" id="1.10.510.10:FF:000300">
    <property type="entry name" value="Calmodulin-binding receptor-like cytoplasmic kinase 3"/>
    <property type="match status" value="1"/>
</dbReference>
<evidence type="ECO:0000313" key="15">
    <source>
        <dbReference type="Proteomes" id="UP000012960"/>
    </source>
</evidence>
<feature type="domain" description="Protein kinase" evidence="12">
    <location>
        <begin position="136"/>
        <end position="421"/>
    </location>
</feature>
<evidence type="ECO:0000313" key="13">
    <source>
        <dbReference type="EMBL" id="CAG1861230.1"/>
    </source>
</evidence>
<dbReference type="EC" id="2.7.11.1" evidence="1"/>
<evidence type="ECO:0000256" key="4">
    <source>
        <dbReference type="ARBA" id="ARBA00022741"/>
    </source>
</evidence>
<dbReference type="OrthoDB" id="4062651at2759"/>
<keyword evidence="5" id="KW-0418">Kinase</keyword>
<evidence type="ECO:0000256" key="3">
    <source>
        <dbReference type="ARBA" id="ARBA00022679"/>
    </source>
</evidence>